<dbReference type="Proteomes" id="UP000092154">
    <property type="component" value="Unassembled WGS sequence"/>
</dbReference>
<dbReference type="InterPro" id="IPR036322">
    <property type="entry name" value="WD40_repeat_dom_sf"/>
</dbReference>
<evidence type="ECO:0000256" key="1">
    <source>
        <dbReference type="ARBA" id="ARBA00022574"/>
    </source>
</evidence>
<keyword evidence="2" id="KW-0677">Repeat</keyword>
<proteinExistence type="predicted"/>
<dbReference type="InterPro" id="IPR001680">
    <property type="entry name" value="WD40_rpt"/>
</dbReference>
<feature type="repeat" description="WD" evidence="3">
    <location>
        <begin position="285"/>
        <end position="326"/>
    </location>
</feature>
<dbReference type="PROSITE" id="PS50294">
    <property type="entry name" value="WD_REPEATS_REGION"/>
    <property type="match status" value="4"/>
</dbReference>
<sequence length="512" mass="57472">MKDDRQPAETHRVLVETFEGHEDSIISIATFPDGKRIVTGSTDETIRIWRLADGREMKKWVVKKKVSALLILRDGKQVVSAEGDDADDDLGGAVCWQLWVRDAETGRVVAGPLGGHTNLVFALDISLDGGILASGSFDRTVILWDTKTWQRKGHPLQCGAHVSWVRFSPTRELGVATSGDIQIWDFDRRERLAQFKGHANFNNSRNRSITWTRDGTHLLSAGDENDPVIRSWDTSTLEQAGNSWTGHDRGIYNIILNPAGTLLVSVSDDHTIRLWQLSTGTEVAHYEHSDPVFRVAFSVDGRFIFSGGRDKKMLQWEIPEDVLVAASDDPLADEPKTKASPSRGKQKNPRSHLDREVPGQRPNVAHRHIEVLRREAAHSALPFRADANSSPSTRLHGVKDFCNRMRPSSDTKRKQKERGAEREAPEIVDVPLGQATYCDYVASDEDGRRPYALLFCLSWFQKKEKKPDPPPQVYDVDLMNAEREEDPLDVPIPTRVRFVQQDDIAPTSIASQ</sequence>
<dbReference type="CDD" id="cd00200">
    <property type="entry name" value="WD40"/>
    <property type="match status" value="1"/>
</dbReference>
<evidence type="ECO:0000256" key="3">
    <source>
        <dbReference type="PROSITE-ProRule" id="PRU00221"/>
    </source>
</evidence>
<evidence type="ECO:0000313" key="6">
    <source>
        <dbReference type="Proteomes" id="UP000092154"/>
    </source>
</evidence>
<dbReference type="AlphaFoldDB" id="A0A1B7MI39"/>
<dbReference type="PANTHER" id="PTHR19848:SF8">
    <property type="entry name" value="F-BOX AND WD REPEAT DOMAIN CONTAINING 7"/>
    <property type="match status" value="1"/>
</dbReference>
<dbReference type="Pfam" id="PF00400">
    <property type="entry name" value="WD40"/>
    <property type="match status" value="4"/>
</dbReference>
<keyword evidence="6" id="KW-1185">Reference proteome</keyword>
<dbReference type="Gene3D" id="2.130.10.10">
    <property type="entry name" value="YVTN repeat-like/Quinoprotein amine dehydrogenase"/>
    <property type="match status" value="3"/>
</dbReference>
<feature type="region of interest" description="Disordered" evidence="4">
    <location>
        <begin position="382"/>
        <end position="423"/>
    </location>
</feature>
<evidence type="ECO:0000256" key="4">
    <source>
        <dbReference type="SAM" id="MobiDB-lite"/>
    </source>
</evidence>
<dbReference type="PANTHER" id="PTHR19848">
    <property type="entry name" value="WD40 REPEAT PROTEIN"/>
    <property type="match status" value="1"/>
</dbReference>
<evidence type="ECO:0000256" key="2">
    <source>
        <dbReference type="ARBA" id="ARBA00022737"/>
    </source>
</evidence>
<gene>
    <name evidence="5" type="ORF">K503DRAFT_625719</name>
</gene>
<keyword evidence="1 3" id="KW-0853">WD repeat</keyword>
<dbReference type="STRING" id="1314800.A0A1B7MI39"/>
<dbReference type="InParanoid" id="A0A1B7MI39"/>
<accession>A0A1B7MI39</accession>
<reference evidence="5 6" key="1">
    <citation type="submission" date="2016-06" db="EMBL/GenBank/DDBJ databases">
        <title>Comparative genomics of the ectomycorrhizal sister species Rhizopogon vinicolor and Rhizopogon vesiculosus (Basidiomycota: Boletales) reveals a divergence of the mating type B locus.</title>
        <authorList>
            <consortium name="DOE Joint Genome Institute"/>
            <person name="Mujic A.B."/>
            <person name="Kuo A."/>
            <person name="Tritt A."/>
            <person name="Lipzen A."/>
            <person name="Chen C."/>
            <person name="Johnson J."/>
            <person name="Sharma A."/>
            <person name="Barry K."/>
            <person name="Grigoriev I.V."/>
            <person name="Spatafora J.W."/>
        </authorList>
    </citation>
    <scope>NUCLEOTIDE SEQUENCE [LARGE SCALE GENOMIC DNA]</scope>
    <source>
        <strain evidence="5 6">AM-OR11-026</strain>
    </source>
</reference>
<dbReference type="PROSITE" id="PS00678">
    <property type="entry name" value="WD_REPEATS_1"/>
    <property type="match status" value="1"/>
</dbReference>
<feature type="region of interest" description="Disordered" evidence="4">
    <location>
        <begin position="327"/>
        <end position="363"/>
    </location>
</feature>
<feature type="compositionally biased region" description="Basic and acidic residues" evidence="4">
    <location>
        <begin position="397"/>
        <end position="423"/>
    </location>
</feature>
<dbReference type="SUPFAM" id="SSF50978">
    <property type="entry name" value="WD40 repeat-like"/>
    <property type="match status" value="1"/>
</dbReference>
<evidence type="ECO:0000313" key="5">
    <source>
        <dbReference type="EMBL" id="OAX32265.1"/>
    </source>
</evidence>
<organism evidence="5 6">
    <name type="scientific">Rhizopogon vinicolor AM-OR11-026</name>
    <dbReference type="NCBI Taxonomy" id="1314800"/>
    <lineage>
        <taxon>Eukaryota</taxon>
        <taxon>Fungi</taxon>
        <taxon>Dikarya</taxon>
        <taxon>Basidiomycota</taxon>
        <taxon>Agaricomycotina</taxon>
        <taxon>Agaricomycetes</taxon>
        <taxon>Agaricomycetidae</taxon>
        <taxon>Boletales</taxon>
        <taxon>Suillineae</taxon>
        <taxon>Rhizopogonaceae</taxon>
        <taxon>Rhizopogon</taxon>
    </lineage>
</organism>
<dbReference type="InterPro" id="IPR019775">
    <property type="entry name" value="WD40_repeat_CS"/>
</dbReference>
<name>A0A1B7MI39_9AGAM</name>
<feature type="repeat" description="WD" evidence="3">
    <location>
        <begin position="18"/>
        <end position="59"/>
    </location>
</feature>
<dbReference type="PROSITE" id="PS50082">
    <property type="entry name" value="WD_REPEATS_2"/>
    <property type="match status" value="4"/>
</dbReference>
<dbReference type="PRINTS" id="PR00320">
    <property type="entry name" value="GPROTEINBRPT"/>
</dbReference>
<dbReference type="SMART" id="SM00320">
    <property type="entry name" value="WD40"/>
    <property type="match status" value="6"/>
</dbReference>
<dbReference type="InterPro" id="IPR020472">
    <property type="entry name" value="WD40_PAC1"/>
</dbReference>
<dbReference type="InterPro" id="IPR015943">
    <property type="entry name" value="WD40/YVTN_repeat-like_dom_sf"/>
</dbReference>
<dbReference type="EMBL" id="KV449063">
    <property type="protein sequence ID" value="OAX32265.1"/>
    <property type="molecule type" value="Genomic_DNA"/>
</dbReference>
<protein>
    <submittedName>
        <fullName evidence="5">WD40 repeat-like protein</fullName>
    </submittedName>
</protein>
<feature type="repeat" description="WD" evidence="3">
    <location>
        <begin position="244"/>
        <end position="285"/>
    </location>
</feature>
<dbReference type="OrthoDB" id="2678204at2759"/>
<feature type="repeat" description="WD" evidence="3">
    <location>
        <begin position="113"/>
        <end position="148"/>
    </location>
</feature>